<accession>A0A291AXK2</accession>
<dbReference type="Gene3D" id="3.90.75.20">
    <property type="match status" value="1"/>
</dbReference>
<evidence type="ECO:0000313" key="2">
    <source>
        <dbReference type="EMBL" id="ATE85757.1"/>
    </source>
</evidence>
<keyword evidence="2" id="KW-0540">Nuclease</keyword>
<dbReference type="Pfam" id="PF13392">
    <property type="entry name" value="HNH_3"/>
    <property type="match status" value="1"/>
</dbReference>
<feature type="domain" description="HNH nuclease" evidence="1">
    <location>
        <begin position="62"/>
        <end position="107"/>
    </location>
</feature>
<dbReference type="InterPro" id="IPR044925">
    <property type="entry name" value="His-Me_finger_sf"/>
</dbReference>
<keyword evidence="3" id="KW-1185">Reference proteome</keyword>
<name>A0A291AXK2_9CAUD</name>
<evidence type="ECO:0000259" key="1">
    <source>
        <dbReference type="Pfam" id="PF13392"/>
    </source>
</evidence>
<protein>
    <submittedName>
        <fullName evidence="2">HNH homing endonuclease</fullName>
    </submittedName>
</protein>
<dbReference type="InterPro" id="IPR003615">
    <property type="entry name" value="HNH_nuc"/>
</dbReference>
<organism evidence="2 3">
    <name type="scientific">Shigella phage Sf12</name>
    <dbReference type="NCBI Taxonomy" id="2024315"/>
    <lineage>
        <taxon>Viruses</taxon>
        <taxon>Duplodnaviria</taxon>
        <taxon>Heunggongvirae</taxon>
        <taxon>Uroviricota</taxon>
        <taxon>Caudoviricetes</taxon>
        <taxon>Drexlerviridae</taxon>
        <taxon>Rogunavirinae</taxon>
        <taxon>Eastlansingvirus</taxon>
        <taxon>Eastlansingvirus Sf12</taxon>
    </lineage>
</organism>
<keyword evidence="2" id="KW-0255">Endonuclease</keyword>
<dbReference type="Proteomes" id="UP000222681">
    <property type="component" value="Segment"/>
</dbReference>
<reference evidence="2 3" key="1">
    <citation type="submission" date="2017-05" db="EMBL/GenBank/DDBJ databases">
        <title>The isolation and characterization of 16 novel Shigella-infecting phages from the environment.</title>
        <authorList>
            <person name="Doore S.M."/>
            <person name="Schrad J.R."/>
            <person name="Dover J.A."/>
            <person name="Parent K.N."/>
        </authorList>
    </citation>
    <scope>NUCLEOTIDE SEQUENCE [LARGE SCALE GENOMIC DNA]</scope>
</reference>
<keyword evidence="2" id="KW-0378">Hydrolase</keyword>
<dbReference type="SUPFAM" id="SSF54171">
    <property type="entry name" value="DNA-binding domain"/>
    <property type="match status" value="1"/>
</dbReference>
<dbReference type="EMBL" id="MF158039">
    <property type="protein sequence ID" value="ATE85757.1"/>
    <property type="molecule type" value="Genomic_DNA"/>
</dbReference>
<dbReference type="SUPFAM" id="SSF54060">
    <property type="entry name" value="His-Me finger endonucleases"/>
    <property type="match status" value="1"/>
</dbReference>
<gene>
    <name evidence="2" type="ORF">Sf12_gp31</name>
</gene>
<proteinExistence type="predicted"/>
<evidence type="ECO:0000313" key="3">
    <source>
        <dbReference type="Proteomes" id="UP000222681"/>
    </source>
</evidence>
<dbReference type="GO" id="GO:0004519">
    <property type="term" value="F:endonuclease activity"/>
    <property type="evidence" value="ECO:0007669"/>
    <property type="project" value="UniProtKB-KW"/>
</dbReference>
<sequence>MDWSRYFTYHEDGYLIWKNRPESDFPSSRTCKMWNSRFANKRAGVKNEKRGYIYITIDNVKYMAHRAIWEILKSKIPEGHQIDHVNGFRDDNKISNLRVVTQSVNNRNSKMRDDNTSGFCGVCWDKNRSKWIARAGLNGKTVNLGRFDTREEAIKVRLEFNKKNKFTLEHGGKNEIQGLYER</sequence>
<dbReference type="GO" id="GO:0003677">
    <property type="term" value="F:DNA binding"/>
    <property type="evidence" value="ECO:0007669"/>
    <property type="project" value="InterPro"/>
</dbReference>
<dbReference type="InterPro" id="IPR016177">
    <property type="entry name" value="DNA-bd_dom_sf"/>
</dbReference>